<feature type="region of interest" description="Disordered" evidence="1">
    <location>
        <begin position="21"/>
        <end position="64"/>
    </location>
</feature>
<comment type="caution">
    <text evidence="2">The sequence shown here is derived from an EMBL/GenBank/DDBJ whole genome shotgun (WGS) entry which is preliminary data.</text>
</comment>
<organism evidence="2 3">
    <name type="scientific">Mesobaculum littorinae</name>
    <dbReference type="NCBI Taxonomy" id="2486419"/>
    <lineage>
        <taxon>Bacteria</taxon>
        <taxon>Pseudomonadati</taxon>
        <taxon>Pseudomonadota</taxon>
        <taxon>Alphaproteobacteria</taxon>
        <taxon>Rhodobacterales</taxon>
        <taxon>Roseobacteraceae</taxon>
        <taxon>Mesobaculum</taxon>
    </lineage>
</organism>
<feature type="compositionally biased region" description="Basic and acidic residues" evidence="1">
    <location>
        <begin position="34"/>
        <end position="47"/>
    </location>
</feature>
<evidence type="ECO:0008006" key="4">
    <source>
        <dbReference type="Google" id="ProtNLM"/>
    </source>
</evidence>
<name>A0A438AJI5_9RHOB</name>
<gene>
    <name evidence="2" type="ORF">EKE94_07660</name>
</gene>
<proteinExistence type="predicted"/>
<evidence type="ECO:0000313" key="3">
    <source>
        <dbReference type="Proteomes" id="UP000285908"/>
    </source>
</evidence>
<sequence length="64" mass="7355">MLTTHGTWRVLRALAASLLQPHRRPRPAEAPTPRLRDELSDHLRRDIGLPPTEPPPRRWHGPPC</sequence>
<keyword evidence="3" id="KW-1185">Reference proteome</keyword>
<dbReference type="RefSeq" id="WP_127905998.1">
    <property type="nucleotide sequence ID" value="NZ_RQXX01000002.1"/>
</dbReference>
<dbReference type="AlphaFoldDB" id="A0A438AJI5"/>
<dbReference type="EMBL" id="RQXX01000002">
    <property type="protein sequence ID" value="RVV98767.1"/>
    <property type="molecule type" value="Genomic_DNA"/>
</dbReference>
<protein>
    <recommendedName>
        <fullName evidence="4">DUF1127 domain-containing protein</fullName>
    </recommendedName>
</protein>
<accession>A0A438AJI5</accession>
<evidence type="ECO:0000256" key="1">
    <source>
        <dbReference type="SAM" id="MobiDB-lite"/>
    </source>
</evidence>
<dbReference type="Proteomes" id="UP000285908">
    <property type="component" value="Unassembled WGS sequence"/>
</dbReference>
<reference evidence="2 3" key="1">
    <citation type="submission" date="2018-11" db="EMBL/GenBank/DDBJ databases">
        <title>Mesobaculum littorinae gen. nov., sp. nov., isolated from Littorina scabra that represents a novel genus of the order Rhodobacteraceae.</title>
        <authorList>
            <person name="Li F."/>
        </authorList>
    </citation>
    <scope>NUCLEOTIDE SEQUENCE [LARGE SCALE GENOMIC DNA]</scope>
    <source>
        <strain evidence="2 3">M0103</strain>
    </source>
</reference>
<evidence type="ECO:0000313" key="2">
    <source>
        <dbReference type="EMBL" id="RVV98767.1"/>
    </source>
</evidence>